<dbReference type="Pfam" id="PF00022">
    <property type="entry name" value="Actin"/>
    <property type="match status" value="1"/>
</dbReference>
<feature type="domain" description="Inositol polyphosphate-related phosphatase" evidence="8">
    <location>
        <begin position="1121"/>
        <end position="1454"/>
    </location>
</feature>
<evidence type="ECO:0000256" key="4">
    <source>
        <dbReference type="ARBA" id="ARBA00022840"/>
    </source>
</evidence>
<evidence type="ECO:0000313" key="9">
    <source>
        <dbReference type="EMBL" id="CAI3995013.1"/>
    </source>
</evidence>
<dbReference type="InterPro" id="IPR043129">
    <property type="entry name" value="ATPase_NBD"/>
</dbReference>
<dbReference type="Gene3D" id="3.60.10.10">
    <property type="entry name" value="Endonuclease/exonuclease/phosphatase"/>
    <property type="match status" value="2"/>
</dbReference>
<keyword evidence="4" id="KW-0067">ATP-binding</keyword>
<organism evidence="9">
    <name type="scientific">Cladocopium goreaui</name>
    <dbReference type="NCBI Taxonomy" id="2562237"/>
    <lineage>
        <taxon>Eukaryota</taxon>
        <taxon>Sar</taxon>
        <taxon>Alveolata</taxon>
        <taxon>Dinophyceae</taxon>
        <taxon>Suessiales</taxon>
        <taxon>Symbiodiniaceae</taxon>
        <taxon>Cladocopium</taxon>
    </lineage>
</organism>
<dbReference type="Gene3D" id="3.30.420.40">
    <property type="match status" value="2"/>
</dbReference>
<evidence type="ECO:0000256" key="6">
    <source>
        <dbReference type="ARBA" id="ARBA00049360"/>
    </source>
</evidence>
<evidence type="ECO:0000256" key="2">
    <source>
        <dbReference type="ARBA" id="ARBA00022490"/>
    </source>
</evidence>
<sequence length="1454" mass="161948">MTAWAHATLKMPHPEVFDALRQAAIAKIYLFKPQELNNLAWAYATLGIHSGPLFTAISDAAQNQVEEFKPQDLAVTALSFARLEIHDAQLMAAISAAEVRKMDLLQPQELGNTIWAFTKLMIVDLPLMHAISREAQRKIEQFSPQNLTNTVWSFAKVMVLDTSLLEAVWTASKALLAEFNAQNLSNTAWSLATFGISKMPCLEAIAEVFLKQMDKHPETQAVANVAWSFATLGYLHLPLLDAIGDHVLLSIHEYSGQGLANLVWAFSTLGYRQQPLVLALAQQACRCCREFQVQNLANSAWALANMDYLHQRCMDALAGCSLEKVSEMNPQALANIAWAWARLVLMSTPLLEALASESGKKMAEFQSQNISNLAWSAATLELRSPPLIQAIVAETRRKVTLLHCQDLANSAWSFARLAVNDEALLGAMGARVIATIEGLDELGLANTAWAFAKLELENLPLFQAMGCYAQKKITNFTTQNLANMAWSLARLGLVNRSLLSSVQEQAMRKMSECTAFDLSILVWSFDVLSLELPDAFMDRALYHFTKELELQGDVGMFWFDVANVASLSAKHFRNGEAFEQKFRERLLQPVEDSLRNLASPETDHQQSFDAWQSLVDEWNIPYLGPAYTKTLFQQLGVREVQGSKEFNCSEQQNGPDFASAYAWANAAQESAGAAFRKAAGQVKAAVDNQVWPGGFSAGAGPSPFESDEPFQGSLGAPVRIRVCSWNLHGNPIDQSDDIQAWLMPEEDVADVVVIAVQELVDLGPKTMARGPGYGRIWRAILWRFCFVMAIDVAGAALVLEVGSNMCRVGFAQQDVPSVVFPSLVGRIRHPALMQVGGQNQIYVGHDARARRGILHLLRPIERGLVTRWAEMEQIWHHIFYNELRVVPEEHPVLLLEAPLTPQDDRERMVQMMFETFGVPSLHLAMHAVLSLYASGRKTGIVLDCGLNQTRAVPVCEGIVLSHAVQRLPLGGQELNEHLIQLLADRGWCFRPPDFPIAEEIKETLCWVALDYQRQLLEELSQPYEAIFELPDGHQVTLGRESFQAPEAMFQPSLCGLECIGIHQLVFESIMASDEDLREELFSNVLLAGGSSLLRGLPERLQKDLAAMLPESSRNRVEVVAPDTRQHSAWIGGSMVASVTRYLQTWMTKEEFQRHGSSMVRERYLWLLKGAHDVMLWLPLLEKKTVKGGSQMNHGVLNTNGDEQRQMALESRVEQALSRGGQFIKVCSFGMVGLALLIYVQPWVAVSLRQLRIDRVKTGLDGIGGNKGGVCARFLLGHMSVCFVNVHLASGQNAVSERSQHFAQVLTDAFQGVSAKGAQRPKKHSFERSSIYHIAAHELCIIAGDFNSRLDLPKEAQWESETQEEWLLRDQIMLGQVSSLRGFREGVITFAPTYKYKIGTNMLNTKRAPAWCDRVVFKVDASCRAELLEYVSLPTLKLTSDHHPVTALFEIGWKK</sequence>
<dbReference type="GO" id="GO:0016791">
    <property type="term" value="F:phosphatase activity"/>
    <property type="evidence" value="ECO:0007669"/>
    <property type="project" value="InterPro"/>
</dbReference>
<dbReference type="SUPFAM" id="SSF56219">
    <property type="entry name" value="DNase I-like"/>
    <property type="match status" value="2"/>
</dbReference>
<feature type="non-terminal residue" evidence="9">
    <location>
        <position position="1"/>
    </location>
</feature>
<dbReference type="InterPro" id="IPR058917">
    <property type="entry name" value="RESC6_dom"/>
</dbReference>
<comment type="catalytic activity">
    <reaction evidence="6">
        <text>ATP + H2O = ADP + phosphate + H(+)</text>
        <dbReference type="Rhea" id="RHEA:13065"/>
        <dbReference type="ChEBI" id="CHEBI:15377"/>
        <dbReference type="ChEBI" id="CHEBI:15378"/>
        <dbReference type="ChEBI" id="CHEBI:30616"/>
        <dbReference type="ChEBI" id="CHEBI:43474"/>
        <dbReference type="ChEBI" id="CHEBI:456216"/>
    </reaction>
</comment>
<keyword evidence="3" id="KW-0547">Nucleotide-binding</keyword>
<gene>
    <name evidence="9" type="ORF">C1SCF055_LOCUS21621</name>
</gene>
<dbReference type="Pfam" id="PF26188">
    <property type="entry name" value="RESC6"/>
    <property type="match status" value="2"/>
</dbReference>
<dbReference type="FunFam" id="3.30.420.40:FF:000148">
    <property type="entry name" value="Actin, alpha skeletal muscle"/>
    <property type="match status" value="1"/>
</dbReference>
<proteinExistence type="inferred from homology"/>
<evidence type="ECO:0000256" key="1">
    <source>
        <dbReference type="ARBA" id="ARBA00004245"/>
    </source>
</evidence>
<evidence type="ECO:0000256" key="7">
    <source>
        <dbReference type="RuleBase" id="RU000487"/>
    </source>
</evidence>
<comment type="subcellular location">
    <subcellularLocation>
        <location evidence="1">Cytoplasm</location>
        <location evidence="1">Cytoskeleton</location>
    </subcellularLocation>
</comment>
<keyword evidence="2" id="KW-0963">Cytoplasm</keyword>
<dbReference type="PRINTS" id="PR00190">
    <property type="entry name" value="ACTIN"/>
</dbReference>
<comment type="caution">
    <text evidence="9">The sequence shown here is derived from an EMBL/GenBank/DDBJ whole genome shotgun (WGS) entry which is preliminary data.</text>
</comment>
<evidence type="ECO:0000259" key="8">
    <source>
        <dbReference type="SMART" id="SM00128"/>
    </source>
</evidence>
<dbReference type="SMART" id="SM00128">
    <property type="entry name" value="IPPc"/>
    <property type="match status" value="1"/>
</dbReference>
<comment type="similarity">
    <text evidence="7">Belongs to the actin family.</text>
</comment>
<name>A0A9P1G050_9DINO</name>
<dbReference type="EMBL" id="CAMXCT020002024">
    <property type="protein sequence ID" value="CAL1148388.1"/>
    <property type="molecule type" value="Genomic_DNA"/>
</dbReference>
<dbReference type="Pfam" id="PF22669">
    <property type="entry name" value="Exo_endo_phos2"/>
    <property type="match status" value="1"/>
</dbReference>
<evidence type="ECO:0000256" key="5">
    <source>
        <dbReference type="ARBA" id="ARBA00023212"/>
    </source>
</evidence>
<reference evidence="9" key="1">
    <citation type="submission" date="2022-10" db="EMBL/GenBank/DDBJ databases">
        <authorList>
            <person name="Chen Y."/>
            <person name="Dougan E. K."/>
            <person name="Chan C."/>
            <person name="Rhodes N."/>
            <person name="Thang M."/>
        </authorList>
    </citation>
    <scope>NUCLEOTIDE SEQUENCE</scope>
</reference>
<dbReference type="GO" id="GO:0046856">
    <property type="term" value="P:phosphatidylinositol dephosphorylation"/>
    <property type="evidence" value="ECO:0007669"/>
    <property type="project" value="InterPro"/>
</dbReference>
<accession>A0A9P1G050</accession>
<dbReference type="InterPro" id="IPR000300">
    <property type="entry name" value="IPPc"/>
</dbReference>
<dbReference type="GO" id="GO:0005524">
    <property type="term" value="F:ATP binding"/>
    <property type="evidence" value="ECO:0007669"/>
    <property type="project" value="UniProtKB-KW"/>
</dbReference>
<protein>
    <recommendedName>
        <fullName evidence="8">Inositol polyphosphate-related phosphatase domain-containing protein</fullName>
    </recommendedName>
</protein>
<dbReference type="InterPro" id="IPR004000">
    <property type="entry name" value="Actin"/>
</dbReference>
<dbReference type="EMBL" id="CAMXCT010002024">
    <property type="protein sequence ID" value="CAI3995013.1"/>
    <property type="molecule type" value="Genomic_DNA"/>
</dbReference>
<dbReference type="GO" id="GO:0005856">
    <property type="term" value="C:cytoskeleton"/>
    <property type="evidence" value="ECO:0007669"/>
    <property type="project" value="UniProtKB-SubCell"/>
</dbReference>
<evidence type="ECO:0000313" key="10">
    <source>
        <dbReference type="EMBL" id="CAL1148388.1"/>
    </source>
</evidence>
<keyword evidence="5" id="KW-0206">Cytoskeleton</keyword>
<dbReference type="Gene3D" id="3.90.640.10">
    <property type="entry name" value="Actin, Chain A, domain 4"/>
    <property type="match status" value="1"/>
</dbReference>
<dbReference type="SMART" id="SM00268">
    <property type="entry name" value="ACTIN"/>
    <property type="match status" value="1"/>
</dbReference>
<dbReference type="SUPFAM" id="SSF53067">
    <property type="entry name" value="Actin-like ATPase domain"/>
    <property type="match status" value="2"/>
</dbReference>
<dbReference type="InterPro" id="IPR036691">
    <property type="entry name" value="Endo/exonu/phosph_ase_sf"/>
</dbReference>
<dbReference type="OrthoDB" id="2019031at2759"/>
<evidence type="ECO:0000256" key="3">
    <source>
        <dbReference type="ARBA" id="ARBA00022741"/>
    </source>
</evidence>
<dbReference type="PANTHER" id="PTHR11937">
    <property type="entry name" value="ACTIN"/>
    <property type="match status" value="1"/>
</dbReference>
<reference evidence="10" key="2">
    <citation type="submission" date="2024-04" db="EMBL/GenBank/DDBJ databases">
        <authorList>
            <person name="Chen Y."/>
            <person name="Shah S."/>
            <person name="Dougan E. K."/>
            <person name="Thang M."/>
            <person name="Chan C."/>
        </authorList>
    </citation>
    <scope>NUCLEOTIDE SEQUENCE [LARGE SCALE GENOMIC DNA]</scope>
</reference>